<protein>
    <submittedName>
        <fullName evidence="2">Uncharacterized protein</fullName>
    </submittedName>
</protein>
<evidence type="ECO:0000313" key="2">
    <source>
        <dbReference type="EMBL" id="EME29127.1"/>
    </source>
</evidence>
<feature type="transmembrane region" description="Helical" evidence="1">
    <location>
        <begin position="277"/>
        <end position="299"/>
    </location>
</feature>
<reference evidence="3" key="1">
    <citation type="journal article" date="2013" name="Science">
        <title>Gene transfer from bacteria and archaea facilitated evolution of an extremophilic eukaryote.</title>
        <authorList>
            <person name="Schonknecht G."/>
            <person name="Chen W.H."/>
            <person name="Ternes C.M."/>
            <person name="Barbier G.G."/>
            <person name="Shrestha R.P."/>
            <person name="Stanke M."/>
            <person name="Brautigam A."/>
            <person name="Baker B.J."/>
            <person name="Banfield J.F."/>
            <person name="Garavito R.M."/>
            <person name="Carr K."/>
            <person name="Wilkerson C."/>
            <person name="Rensing S.A."/>
            <person name="Gagneul D."/>
            <person name="Dickenson N.E."/>
            <person name="Oesterhelt C."/>
            <person name="Lercher M.J."/>
            <person name="Weber A.P."/>
        </authorList>
    </citation>
    <scope>NUCLEOTIDE SEQUENCE [LARGE SCALE GENOMIC DNA]</scope>
    <source>
        <strain evidence="3">074W</strain>
    </source>
</reference>
<proteinExistence type="predicted"/>
<evidence type="ECO:0000256" key="1">
    <source>
        <dbReference type="SAM" id="Phobius"/>
    </source>
</evidence>
<evidence type="ECO:0000313" key="3">
    <source>
        <dbReference type="Proteomes" id="UP000030680"/>
    </source>
</evidence>
<dbReference type="Proteomes" id="UP000030680">
    <property type="component" value="Unassembled WGS sequence"/>
</dbReference>
<keyword evidence="1" id="KW-1133">Transmembrane helix</keyword>
<gene>
    <name evidence="2" type="ORF">Gasu_35160</name>
</gene>
<dbReference type="EMBL" id="KB454512">
    <property type="protein sequence ID" value="EME29127.1"/>
    <property type="molecule type" value="Genomic_DNA"/>
</dbReference>
<dbReference type="GeneID" id="17087949"/>
<name>M2XGE8_GALSU</name>
<feature type="transmembrane region" description="Helical" evidence="1">
    <location>
        <begin position="26"/>
        <end position="43"/>
    </location>
</feature>
<dbReference type="KEGG" id="gsl:Gasu_35160"/>
<dbReference type="OrthoDB" id="7908at2759"/>
<dbReference type="AlphaFoldDB" id="M2XGE8"/>
<dbReference type="Gramene" id="EME29127">
    <property type="protein sequence ID" value="EME29127"/>
    <property type="gene ID" value="Gasu_35160"/>
</dbReference>
<dbReference type="RefSeq" id="XP_005705647.1">
    <property type="nucleotide sequence ID" value="XM_005705590.1"/>
</dbReference>
<keyword evidence="1" id="KW-0472">Membrane</keyword>
<accession>M2XGE8</accession>
<keyword evidence="1" id="KW-0812">Transmembrane</keyword>
<organism evidence="2 3">
    <name type="scientific">Galdieria sulphuraria</name>
    <name type="common">Red alga</name>
    <dbReference type="NCBI Taxonomy" id="130081"/>
    <lineage>
        <taxon>Eukaryota</taxon>
        <taxon>Rhodophyta</taxon>
        <taxon>Bangiophyceae</taxon>
        <taxon>Galdieriales</taxon>
        <taxon>Galdieriaceae</taxon>
        <taxon>Galdieria</taxon>
    </lineage>
</organism>
<sequence>MYKTFRTARQLHVTHKWQRLFCLKHWFRIGIGFGTTICIYQYYKRKSFALCKSQDPQPQSHSCVTRRKKCFEEDILSFLCEVSFLKHNRELHTLDKINVLCLLGPSATKEDILPYLLDSNRILCMETIQEGTERVIGEKTCILFISIDEFSESLKRRQLAQIKYLLRGLATWNCAAMDAIITRKRFLLFHRLLFYFGNRLSETAHAVLIYSPWDTTNIVLQRTIQVAMKEGIPLLILSDCYRNSFESRIEELCFEMKRCLIQRLVFEHPVIRYLHPFIYGQNWIIFLFQLVIMGVYYWWKAHSMGYKDGFEDGGYEWNYRLIGMDLDSIPYRDDELWEFCYGSSSVFNWYVGESERMSCLLQSLNKFPFLGLNEIFLYKKYIRLLFVDGCSYLIARLFDSCYDQNNDEIRQHHHSMENDFILEKPHNRIYVLDGNISIWTLPWSHVIEKVSIRNFLHHATVDWGSFDSFGNKPFLWQFFMNGLLTICQPSILASRWNNSMYRDILISSYYYHQNVCRFLNGIDGIILPIGFSKGESFMKFGKDLIEECLKQQIPVFFVDCFGKEHSSEISNRLGKAIRRTMIQRALKIQQQRYISARTHFFLWLYTWRYDRAYLQGYRQAWMLRMSSHEPCDNPIKEY</sequence>
<keyword evidence="3" id="KW-1185">Reference proteome</keyword>